<dbReference type="RefSeq" id="WP_089871856.1">
    <property type="nucleotide sequence ID" value="NZ_FOTC01000007.1"/>
</dbReference>
<dbReference type="AlphaFoldDB" id="A0A1I4IA49"/>
<gene>
    <name evidence="1" type="ORF">SAMN04487950_4046</name>
</gene>
<reference evidence="2" key="1">
    <citation type="submission" date="2016-10" db="EMBL/GenBank/DDBJ databases">
        <authorList>
            <person name="Varghese N."/>
            <person name="Submissions S."/>
        </authorList>
    </citation>
    <scope>NUCLEOTIDE SEQUENCE [LARGE SCALE GENOMIC DNA]</scope>
    <source>
        <strain evidence="2">CGMCC 1.7738</strain>
    </source>
</reference>
<dbReference type="Proteomes" id="UP000199607">
    <property type="component" value="Unassembled WGS sequence"/>
</dbReference>
<keyword evidence="2" id="KW-1185">Reference proteome</keyword>
<accession>A0A1I4IA49</accession>
<name>A0A1I4IA49_9EURY</name>
<evidence type="ECO:0000313" key="2">
    <source>
        <dbReference type="Proteomes" id="UP000199607"/>
    </source>
</evidence>
<organism evidence="1 2">
    <name type="scientific">Halogranum rubrum</name>
    <dbReference type="NCBI Taxonomy" id="553466"/>
    <lineage>
        <taxon>Archaea</taxon>
        <taxon>Methanobacteriati</taxon>
        <taxon>Methanobacteriota</taxon>
        <taxon>Stenosarchaea group</taxon>
        <taxon>Halobacteria</taxon>
        <taxon>Halobacteriales</taxon>
        <taxon>Haloferacaceae</taxon>
    </lineage>
</organism>
<sequence>MNTNANKNVEQFDGRDLLATWEVIPLKQRVKQTTGARQDTHGLIYEADIEAVASTIAREDGCTKDEAYHALREFGYAFALRPCDDGHLRIEGKEVILHVLR</sequence>
<proteinExistence type="predicted"/>
<protein>
    <submittedName>
        <fullName evidence="1">Uncharacterized protein</fullName>
    </submittedName>
</protein>
<dbReference type="EMBL" id="FOTC01000007">
    <property type="protein sequence ID" value="SFL50641.1"/>
    <property type="molecule type" value="Genomic_DNA"/>
</dbReference>
<evidence type="ECO:0000313" key="1">
    <source>
        <dbReference type="EMBL" id="SFL50641.1"/>
    </source>
</evidence>